<gene>
    <name evidence="4" type="ORF">ABVK25_002682</name>
</gene>
<dbReference type="SUPFAM" id="SSF48403">
    <property type="entry name" value="Ankyrin repeat"/>
    <property type="match status" value="1"/>
</dbReference>
<proteinExistence type="predicted"/>
<dbReference type="PROSITE" id="PS50088">
    <property type="entry name" value="ANK_REPEAT"/>
    <property type="match status" value="1"/>
</dbReference>
<dbReference type="EMBL" id="JBHFEH010000006">
    <property type="protein sequence ID" value="KAL2056943.1"/>
    <property type="molecule type" value="Genomic_DNA"/>
</dbReference>
<keyword evidence="5" id="KW-1185">Reference proteome</keyword>
<evidence type="ECO:0000313" key="4">
    <source>
        <dbReference type="EMBL" id="KAL2056943.1"/>
    </source>
</evidence>
<dbReference type="PROSITE" id="PS50297">
    <property type="entry name" value="ANK_REP_REGION"/>
    <property type="match status" value="1"/>
</dbReference>
<dbReference type="Pfam" id="PF12796">
    <property type="entry name" value="Ank_2"/>
    <property type="match status" value="1"/>
</dbReference>
<protein>
    <submittedName>
        <fullName evidence="4">Uncharacterized protein</fullName>
    </submittedName>
</protein>
<name>A0ABR4BH64_9LECA</name>
<feature type="repeat" description="ANK" evidence="3">
    <location>
        <begin position="84"/>
        <end position="116"/>
    </location>
</feature>
<keyword evidence="2 3" id="KW-0040">ANK repeat</keyword>
<evidence type="ECO:0000256" key="2">
    <source>
        <dbReference type="ARBA" id="ARBA00023043"/>
    </source>
</evidence>
<dbReference type="Proteomes" id="UP001590951">
    <property type="component" value="Unassembled WGS sequence"/>
</dbReference>
<dbReference type="InterPro" id="IPR002110">
    <property type="entry name" value="Ankyrin_rpt"/>
</dbReference>
<evidence type="ECO:0000256" key="3">
    <source>
        <dbReference type="PROSITE-ProRule" id="PRU00023"/>
    </source>
</evidence>
<organism evidence="4 5">
    <name type="scientific">Lepraria finkii</name>
    <dbReference type="NCBI Taxonomy" id="1340010"/>
    <lineage>
        <taxon>Eukaryota</taxon>
        <taxon>Fungi</taxon>
        <taxon>Dikarya</taxon>
        <taxon>Ascomycota</taxon>
        <taxon>Pezizomycotina</taxon>
        <taxon>Lecanoromycetes</taxon>
        <taxon>OSLEUM clade</taxon>
        <taxon>Lecanoromycetidae</taxon>
        <taxon>Lecanorales</taxon>
        <taxon>Lecanorineae</taxon>
        <taxon>Stereocaulaceae</taxon>
        <taxon>Lepraria</taxon>
    </lineage>
</organism>
<dbReference type="Gene3D" id="1.25.40.20">
    <property type="entry name" value="Ankyrin repeat-containing domain"/>
    <property type="match status" value="1"/>
</dbReference>
<dbReference type="InterPro" id="IPR036770">
    <property type="entry name" value="Ankyrin_rpt-contain_sf"/>
</dbReference>
<keyword evidence="1" id="KW-0677">Repeat</keyword>
<accession>A0ABR4BH64</accession>
<evidence type="ECO:0000313" key="5">
    <source>
        <dbReference type="Proteomes" id="UP001590951"/>
    </source>
</evidence>
<reference evidence="4 5" key="1">
    <citation type="submission" date="2024-09" db="EMBL/GenBank/DDBJ databases">
        <title>Rethinking Asexuality: The Enigmatic Case of Functional Sexual Genes in Lepraria (Stereocaulaceae).</title>
        <authorList>
            <person name="Doellman M."/>
            <person name="Sun Y."/>
            <person name="Barcenas-Pena A."/>
            <person name="Lumbsch H.T."/>
            <person name="Grewe F."/>
        </authorList>
    </citation>
    <scope>NUCLEOTIDE SEQUENCE [LARGE SCALE GENOMIC DNA]</scope>
    <source>
        <strain evidence="4 5">Grewe 0041</strain>
    </source>
</reference>
<evidence type="ECO:0000256" key="1">
    <source>
        <dbReference type="ARBA" id="ARBA00022737"/>
    </source>
</evidence>
<comment type="caution">
    <text evidence="4">The sequence shown here is derived from an EMBL/GenBank/DDBJ whole genome shotgun (WGS) entry which is preliminary data.</text>
</comment>
<sequence length="170" mass="18396">MAVERSEKNLKRGSSSYGRVLRIYKTKVACCTQASTIPALRLARYSQIPAKQTSGLHLAASSNFPSVVQALLETNIPPNDQTFRGCTPLWLAAEQGYDDVVRLLLAANAVLDLPDESGTTPLAAAVMNSDHTSNANILLTANASIETTNCDNMTPVLWDAHQCPLRPCLR</sequence>
<dbReference type="PANTHER" id="PTHR24198">
    <property type="entry name" value="ANKYRIN REPEAT AND PROTEIN KINASE DOMAIN-CONTAINING PROTEIN"/>
    <property type="match status" value="1"/>
</dbReference>
<dbReference type="SMART" id="SM00248">
    <property type="entry name" value="ANK"/>
    <property type="match status" value="3"/>
</dbReference>
<dbReference type="PANTHER" id="PTHR24198:SF165">
    <property type="entry name" value="ANKYRIN REPEAT-CONTAINING PROTEIN-RELATED"/>
    <property type="match status" value="1"/>
</dbReference>